<dbReference type="InterPro" id="IPR036366">
    <property type="entry name" value="PGBDSf"/>
</dbReference>
<dbReference type="EMBL" id="CP163441">
    <property type="protein sequence ID" value="XDQ47739.1"/>
    <property type="molecule type" value="Genomic_DNA"/>
</dbReference>
<dbReference type="InterPro" id="IPR036365">
    <property type="entry name" value="PGBD-like_sf"/>
</dbReference>
<accession>A0AB39QYN4</accession>
<keyword evidence="2" id="KW-0472">Membrane</keyword>
<dbReference type="SUPFAM" id="SSF47090">
    <property type="entry name" value="PGBD-like"/>
    <property type="match status" value="1"/>
</dbReference>
<evidence type="ECO:0000259" key="3">
    <source>
        <dbReference type="Pfam" id="PF01471"/>
    </source>
</evidence>
<feature type="transmembrane region" description="Helical" evidence="2">
    <location>
        <begin position="70"/>
        <end position="91"/>
    </location>
</feature>
<name>A0AB39QYN4_9ACTN</name>
<dbReference type="InterPro" id="IPR002477">
    <property type="entry name" value="Peptidoglycan-bd-like"/>
</dbReference>
<proteinExistence type="predicted"/>
<feature type="compositionally biased region" description="Polar residues" evidence="1">
    <location>
        <begin position="1"/>
        <end position="15"/>
    </location>
</feature>
<evidence type="ECO:0000256" key="2">
    <source>
        <dbReference type="SAM" id="Phobius"/>
    </source>
</evidence>
<feature type="compositionally biased region" description="Basic and acidic residues" evidence="1">
    <location>
        <begin position="233"/>
        <end position="246"/>
    </location>
</feature>
<keyword evidence="2" id="KW-1133">Transmembrane helix</keyword>
<gene>
    <name evidence="4" type="ORF">AB5J52_38740</name>
</gene>
<dbReference type="Pfam" id="PF01471">
    <property type="entry name" value="PG_binding_1"/>
    <property type="match status" value="1"/>
</dbReference>
<evidence type="ECO:0000313" key="4">
    <source>
        <dbReference type="EMBL" id="XDQ47739.1"/>
    </source>
</evidence>
<sequence>MVLKQARNTLHTSPSPAELDEATQLRPHRRPRPAPPSHGPRDVAAAPDIRTAPRRGHAAVRLGLRDKPKAVASAVVALLAVGGFLFAMSLFDSSLSLSSGDPQGPGTVPINLPPGFTRPPLTPSATARPTAEPPKGSGGSPSAAAQGVLREGDSGQLVRELQSLLHQISGLYGAGSGETDGRYDAGVAQAVARFQSAAGISGEAPGVYGPVTQYALETRVRQQAVSPAPSQPDTRDHEHEEGEEHA</sequence>
<feature type="region of interest" description="Disordered" evidence="1">
    <location>
        <begin position="1"/>
        <end position="54"/>
    </location>
</feature>
<evidence type="ECO:0000256" key="1">
    <source>
        <dbReference type="SAM" id="MobiDB-lite"/>
    </source>
</evidence>
<dbReference type="Gene3D" id="1.10.101.10">
    <property type="entry name" value="PGBD-like superfamily/PGBD"/>
    <property type="match status" value="1"/>
</dbReference>
<feature type="region of interest" description="Disordered" evidence="1">
    <location>
        <begin position="96"/>
        <end position="146"/>
    </location>
</feature>
<feature type="region of interest" description="Disordered" evidence="1">
    <location>
        <begin position="219"/>
        <end position="246"/>
    </location>
</feature>
<dbReference type="RefSeq" id="WP_369226622.1">
    <property type="nucleotide sequence ID" value="NZ_CP163441.1"/>
</dbReference>
<protein>
    <submittedName>
        <fullName evidence="4">Peptidoglycan-binding protein</fullName>
    </submittedName>
</protein>
<keyword evidence="2" id="KW-0812">Transmembrane</keyword>
<dbReference type="AlphaFoldDB" id="A0AB39QYN4"/>
<feature type="domain" description="Peptidoglycan binding-like" evidence="3">
    <location>
        <begin position="154"/>
        <end position="216"/>
    </location>
</feature>
<organism evidence="4">
    <name type="scientific">Streptomyces sp. R39</name>
    <dbReference type="NCBI Taxonomy" id="3238631"/>
    <lineage>
        <taxon>Bacteria</taxon>
        <taxon>Bacillati</taxon>
        <taxon>Actinomycetota</taxon>
        <taxon>Actinomycetes</taxon>
        <taxon>Kitasatosporales</taxon>
        <taxon>Streptomycetaceae</taxon>
        <taxon>Streptomyces</taxon>
    </lineage>
</organism>
<reference evidence="4" key="1">
    <citation type="submission" date="2024-07" db="EMBL/GenBank/DDBJ databases">
        <authorList>
            <person name="Yu S.T."/>
        </authorList>
    </citation>
    <scope>NUCLEOTIDE SEQUENCE</scope>
    <source>
        <strain evidence="4">R39</strain>
    </source>
</reference>